<comment type="caution">
    <text evidence="8">The sequence shown here is derived from an EMBL/GenBank/DDBJ whole genome shotgun (WGS) entry which is preliminary data.</text>
</comment>
<dbReference type="PANTHER" id="PTHR43133:SF8">
    <property type="entry name" value="RNA POLYMERASE SIGMA FACTOR HI_1459-RELATED"/>
    <property type="match status" value="1"/>
</dbReference>
<keyword evidence="3" id="KW-0731">Sigma factor</keyword>
<keyword evidence="4" id="KW-0238">DNA-binding</keyword>
<accession>A0A644Y977</accession>
<name>A0A644Y977_9ZZZZ</name>
<feature type="domain" description="RNA polymerase sigma-70 region 2" evidence="6">
    <location>
        <begin position="21"/>
        <end position="89"/>
    </location>
</feature>
<dbReference type="InterPro" id="IPR039425">
    <property type="entry name" value="RNA_pol_sigma-70-like"/>
</dbReference>
<evidence type="ECO:0000256" key="5">
    <source>
        <dbReference type="ARBA" id="ARBA00023163"/>
    </source>
</evidence>
<evidence type="ECO:0000256" key="3">
    <source>
        <dbReference type="ARBA" id="ARBA00023082"/>
    </source>
</evidence>
<comment type="similarity">
    <text evidence="1">Belongs to the sigma-70 factor family. ECF subfamily.</text>
</comment>
<protein>
    <submittedName>
        <fullName evidence="8">ECF RNA polymerase sigma factor RpoE</fullName>
    </submittedName>
</protein>
<dbReference type="InterPro" id="IPR014284">
    <property type="entry name" value="RNA_pol_sigma-70_dom"/>
</dbReference>
<dbReference type="PANTHER" id="PTHR43133">
    <property type="entry name" value="RNA POLYMERASE ECF-TYPE SIGMA FACTO"/>
    <property type="match status" value="1"/>
</dbReference>
<dbReference type="GO" id="GO:0003677">
    <property type="term" value="F:DNA binding"/>
    <property type="evidence" value="ECO:0007669"/>
    <property type="project" value="UniProtKB-KW"/>
</dbReference>
<feature type="domain" description="RNA polymerase sigma factor 70 region 4 type 2" evidence="7">
    <location>
        <begin position="117"/>
        <end position="168"/>
    </location>
</feature>
<dbReference type="NCBIfam" id="TIGR02937">
    <property type="entry name" value="sigma70-ECF"/>
    <property type="match status" value="1"/>
</dbReference>
<evidence type="ECO:0000256" key="4">
    <source>
        <dbReference type="ARBA" id="ARBA00023125"/>
    </source>
</evidence>
<dbReference type="InterPro" id="IPR036388">
    <property type="entry name" value="WH-like_DNA-bd_sf"/>
</dbReference>
<evidence type="ECO:0000256" key="2">
    <source>
        <dbReference type="ARBA" id="ARBA00023015"/>
    </source>
</evidence>
<dbReference type="Gene3D" id="1.10.1740.10">
    <property type="match status" value="1"/>
</dbReference>
<dbReference type="InterPro" id="IPR013325">
    <property type="entry name" value="RNA_pol_sigma_r2"/>
</dbReference>
<proteinExistence type="inferred from homology"/>
<organism evidence="8">
    <name type="scientific">bioreactor metagenome</name>
    <dbReference type="NCBI Taxonomy" id="1076179"/>
    <lineage>
        <taxon>unclassified sequences</taxon>
        <taxon>metagenomes</taxon>
        <taxon>ecological metagenomes</taxon>
    </lineage>
</organism>
<dbReference type="EMBL" id="VSSQ01004414">
    <property type="protein sequence ID" value="MPM25105.1"/>
    <property type="molecule type" value="Genomic_DNA"/>
</dbReference>
<dbReference type="Gene3D" id="1.10.10.10">
    <property type="entry name" value="Winged helix-like DNA-binding domain superfamily/Winged helix DNA-binding domain"/>
    <property type="match status" value="1"/>
</dbReference>
<dbReference type="AlphaFoldDB" id="A0A644Y977"/>
<sequence>MDAITDLLLHNPEQALSQMLSAYTGLVYHAASAVLGRQSREEIEECVSDAFLAVYQRRNALDFSKGSVKAYLCATARNLAIDRLNRRVRSAAEPLDEFAASSEQTDSTALANLEKSELIRRVKSLGEPDSTILICRYYFNMRTKEIAQRVGLKENAVDQRLRRALVKLKQPEKGGC</sequence>
<evidence type="ECO:0000259" key="7">
    <source>
        <dbReference type="Pfam" id="PF08281"/>
    </source>
</evidence>
<evidence type="ECO:0000259" key="6">
    <source>
        <dbReference type="Pfam" id="PF04542"/>
    </source>
</evidence>
<dbReference type="InterPro" id="IPR013249">
    <property type="entry name" value="RNA_pol_sigma70_r4_t2"/>
</dbReference>
<dbReference type="GO" id="GO:0016987">
    <property type="term" value="F:sigma factor activity"/>
    <property type="evidence" value="ECO:0007669"/>
    <property type="project" value="UniProtKB-KW"/>
</dbReference>
<evidence type="ECO:0000256" key="1">
    <source>
        <dbReference type="ARBA" id="ARBA00010641"/>
    </source>
</evidence>
<dbReference type="GO" id="GO:0006352">
    <property type="term" value="P:DNA-templated transcription initiation"/>
    <property type="evidence" value="ECO:0007669"/>
    <property type="project" value="InterPro"/>
</dbReference>
<keyword evidence="2" id="KW-0805">Transcription regulation</keyword>
<keyword evidence="5" id="KW-0804">Transcription</keyword>
<dbReference type="Pfam" id="PF08281">
    <property type="entry name" value="Sigma70_r4_2"/>
    <property type="match status" value="1"/>
</dbReference>
<dbReference type="Pfam" id="PF04542">
    <property type="entry name" value="Sigma70_r2"/>
    <property type="match status" value="1"/>
</dbReference>
<gene>
    <name evidence="8" type="primary">rpoE_18</name>
    <name evidence="8" type="ORF">SDC9_71595</name>
</gene>
<reference evidence="8" key="1">
    <citation type="submission" date="2019-08" db="EMBL/GenBank/DDBJ databases">
        <authorList>
            <person name="Kucharzyk K."/>
            <person name="Murdoch R.W."/>
            <person name="Higgins S."/>
            <person name="Loffler F."/>
        </authorList>
    </citation>
    <scope>NUCLEOTIDE SEQUENCE</scope>
</reference>
<dbReference type="InterPro" id="IPR013324">
    <property type="entry name" value="RNA_pol_sigma_r3/r4-like"/>
</dbReference>
<dbReference type="SUPFAM" id="SSF88659">
    <property type="entry name" value="Sigma3 and sigma4 domains of RNA polymerase sigma factors"/>
    <property type="match status" value="1"/>
</dbReference>
<dbReference type="SUPFAM" id="SSF88946">
    <property type="entry name" value="Sigma2 domain of RNA polymerase sigma factors"/>
    <property type="match status" value="1"/>
</dbReference>
<evidence type="ECO:0000313" key="8">
    <source>
        <dbReference type="EMBL" id="MPM25105.1"/>
    </source>
</evidence>
<dbReference type="InterPro" id="IPR007627">
    <property type="entry name" value="RNA_pol_sigma70_r2"/>
</dbReference>